<sequence length="321" mass="37709">MKLKSLLTRLGLSKPILDYTYLPDESHIEVLNCWTTEAERLWHYQYVKHHFAKNLSQQNSLLISSVFGPKQAIKLSKSYIKLFYTGENVMRYRDYKDHCNNMVDLMIGFDYLDHERYQRFPYWLEPFFSPKTDSKMIRQTVSNFVNKDICREENKKFTSLVSSHDDGKIRTILFNSLNKIDRVTSAGKLLNNSQALNKDFGDNKEQFIGHYKFNICPENSNRKGYVTEKVFEAIRSNTIPIYWGSNNNPEPDVLNKDAILFYDGPDSLNRLNKQVAELHHNPKLYQEFLNQPKFQPNAAEYIIHIFDSLNTKVQKILAQKN</sequence>
<dbReference type="Pfam" id="PF18025">
    <property type="entry name" value="FucT_N"/>
    <property type="match status" value="1"/>
</dbReference>
<dbReference type="InterPro" id="IPR055270">
    <property type="entry name" value="Glyco_tran_10_C"/>
</dbReference>
<dbReference type="PANTHER" id="PTHR11929:SF194">
    <property type="entry name" value="ALPHA-(1,3)-FUCOSYLTRANSFERASE 10"/>
    <property type="match status" value="1"/>
</dbReference>
<name>A0AAJ5W6Y6_9SPHI</name>
<evidence type="ECO:0000259" key="5">
    <source>
        <dbReference type="Pfam" id="PF18025"/>
    </source>
</evidence>
<dbReference type="AlphaFoldDB" id="A0AAJ5W6Y6"/>
<dbReference type="Pfam" id="PF00852">
    <property type="entry name" value="Glyco_transf_10"/>
    <property type="match status" value="1"/>
</dbReference>
<evidence type="ECO:0000256" key="1">
    <source>
        <dbReference type="ARBA" id="ARBA00008919"/>
    </source>
</evidence>
<evidence type="ECO:0000256" key="3">
    <source>
        <dbReference type="ARBA" id="ARBA00022679"/>
    </source>
</evidence>
<keyword evidence="2" id="KW-0328">Glycosyltransferase</keyword>
<evidence type="ECO:0000313" key="6">
    <source>
        <dbReference type="EMBL" id="WEK19177.1"/>
    </source>
</evidence>
<feature type="domain" description="Alpha-(1,3)-fucosyltransferase FucT N-terminal" evidence="5">
    <location>
        <begin position="30"/>
        <end position="124"/>
    </location>
</feature>
<dbReference type="EMBL" id="CP119313">
    <property type="protein sequence ID" value="WEK19177.1"/>
    <property type="molecule type" value="Genomic_DNA"/>
</dbReference>
<reference evidence="6" key="1">
    <citation type="submission" date="2023-03" db="EMBL/GenBank/DDBJ databases">
        <title>Andean soil-derived lignocellulolytic bacterial consortium as a source of novel taxa and putative plastic-active enzymes.</title>
        <authorList>
            <person name="Diaz-Garcia L."/>
            <person name="Chuvochina M."/>
            <person name="Feuerriegel G."/>
            <person name="Bunk B."/>
            <person name="Sproer C."/>
            <person name="Streit W.R."/>
            <person name="Rodriguez L.M."/>
            <person name="Overmann J."/>
            <person name="Jimenez D.J."/>
        </authorList>
    </citation>
    <scope>NUCLEOTIDE SEQUENCE</scope>
    <source>
        <strain evidence="6">MAG 3858</strain>
    </source>
</reference>
<evidence type="ECO:0000256" key="2">
    <source>
        <dbReference type="ARBA" id="ARBA00022676"/>
    </source>
</evidence>
<dbReference type="Gene3D" id="3.40.50.11660">
    <property type="entry name" value="Glycosyl transferase family 10, C-terminal domain"/>
    <property type="match status" value="1"/>
</dbReference>
<gene>
    <name evidence="6" type="ORF">P0Y49_20575</name>
</gene>
<comment type="similarity">
    <text evidence="1">Belongs to the glycosyltransferase 10 family.</text>
</comment>
<dbReference type="GO" id="GO:0016020">
    <property type="term" value="C:membrane"/>
    <property type="evidence" value="ECO:0007669"/>
    <property type="project" value="InterPro"/>
</dbReference>
<accession>A0AAJ5W6Y6</accession>
<organism evidence="6 7">
    <name type="scientific">Candidatus Pedobacter colombiensis</name>
    <dbReference type="NCBI Taxonomy" id="3121371"/>
    <lineage>
        <taxon>Bacteria</taxon>
        <taxon>Pseudomonadati</taxon>
        <taxon>Bacteroidota</taxon>
        <taxon>Sphingobacteriia</taxon>
        <taxon>Sphingobacteriales</taxon>
        <taxon>Sphingobacteriaceae</taxon>
        <taxon>Pedobacter</taxon>
    </lineage>
</organism>
<feature type="domain" description="Fucosyltransferase C-terminal" evidence="4">
    <location>
        <begin position="153"/>
        <end position="290"/>
    </location>
</feature>
<dbReference type="InterPro" id="IPR038577">
    <property type="entry name" value="GT10-like_C_sf"/>
</dbReference>
<dbReference type="SUPFAM" id="SSF53756">
    <property type="entry name" value="UDP-Glycosyltransferase/glycogen phosphorylase"/>
    <property type="match status" value="1"/>
</dbReference>
<dbReference type="InterPro" id="IPR041058">
    <property type="entry name" value="FucT_N"/>
</dbReference>
<proteinExistence type="inferred from homology"/>
<dbReference type="PANTHER" id="PTHR11929">
    <property type="entry name" value="ALPHA- 1,3 -FUCOSYLTRANSFERASE"/>
    <property type="match status" value="1"/>
</dbReference>
<protein>
    <submittedName>
        <fullName evidence="6">Glycosyltransferase family 10</fullName>
    </submittedName>
</protein>
<dbReference type="InterPro" id="IPR001503">
    <property type="entry name" value="Glyco_trans_10"/>
</dbReference>
<keyword evidence="3" id="KW-0808">Transferase</keyword>
<dbReference type="Proteomes" id="UP001214530">
    <property type="component" value="Chromosome"/>
</dbReference>
<evidence type="ECO:0000259" key="4">
    <source>
        <dbReference type="Pfam" id="PF00852"/>
    </source>
</evidence>
<dbReference type="GO" id="GO:0008417">
    <property type="term" value="F:fucosyltransferase activity"/>
    <property type="evidence" value="ECO:0007669"/>
    <property type="project" value="InterPro"/>
</dbReference>
<evidence type="ECO:0000313" key="7">
    <source>
        <dbReference type="Proteomes" id="UP001214530"/>
    </source>
</evidence>